<evidence type="ECO:0000313" key="1">
    <source>
        <dbReference type="EMBL" id="GIJ51671.1"/>
    </source>
</evidence>
<keyword evidence="2" id="KW-1185">Reference proteome</keyword>
<evidence type="ECO:0000313" key="2">
    <source>
        <dbReference type="Proteomes" id="UP000619260"/>
    </source>
</evidence>
<organism evidence="1 2">
    <name type="scientific">Virgisporangium aliadipatigenens</name>
    <dbReference type="NCBI Taxonomy" id="741659"/>
    <lineage>
        <taxon>Bacteria</taxon>
        <taxon>Bacillati</taxon>
        <taxon>Actinomycetota</taxon>
        <taxon>Actinomycetes</taxon>
        <taxon>Micromonosporales</taxon>
        <taxon>Micromonosporaceae</taxon>
        <taxon>Virgisporangium</taxon>
    </lineage>
</organism>
<dbReference type="Proteomes" id="UP000619260">
    <property type="component" value="Unassembled WGS sequence"/>
</dbReference>
<name>A0A8J4DVP8_9ACTN</name>
<proteinExistence type="predicted"/>
<gene>
    <name evidence="1" type="ORF">Val02_85570</name>
</gene>
<comment type="caution">
    <text evidence="1">The sequence shown here is derived from an EMBL/GenBank/DDBJ whole genome shotgun (WGS) entry which is preliminary data.</text>
</comment>
<sequence>MLVHCNRTMGELASYRCRAPRPVPLHHLVAVARRRWSIKESFQVNQSGLGPGQHQCAAGRHRTAGHLRVRRARVPQCAATLSTSNTAGVPDGLTAITGHELRRLFPALIIELTRRHTDAITWSIYRRRRQALTKP</sequence>
<protein>
    <recommendedName>
        <fullName evidence="3">Transposase</fullName>
    </recommendedName>
</protein>
<reference evidence="1" key="1">
    <citation type="submission" date="2021-01" db="EMBL/GenBank/DDBJ databases">
        <title>Whole genome shotgun sequence of Virgisporangium aliadipatigenens NBRC 105644.</title>
        <authorList>
            <person name="Komaki H."/>
            <person name="Tamura T."/>
        </authorList>
    </citation>
    <scope>NUCLEOTIDE SEQUENCE</scope>
    <source>
        <strain evidence="1">NBRC 105644</strain>
    </source>
</reference>
<dbReference type="AlphaFoldDB" id="A0A8J4DVP8"/>
<evidence type="ECO:0008006" key="3">
    <source>
        <dbReference type="Google" id="ProtNLM"/>
    </source>
</evidence>
<accession>A0A8J4DVP8</accession>
<dbReference type="EMBL" id="BOPF01000052">
    <property type="protein sequence ID" value="GIJ51671.1"/>
    <property type="molecule type" value="Genomic_DNA"/>
</dbReference>